<dbReference type="Pfam" id="PF03819">
    <property type="entry name" value="MazG"/>
    <property type="match status" value="2"/>
</dbReference>
<protein>
    <submittedName>
        <fullName evidence="2">Nucleoside triphosphate pyrophosphohydrolase</fullName>
        <ecNumber evidence="2">3.6.1.9</ecNumber>
    </submittedName>
</protein>
<accession>A0A850P9S7</accession>
<dbReference type="InterPro" id="IPR048015">
    <property type="entry name" value="NTP-PPase_MazG-like_N"/>
</dbReference>
<dbReference type="Gene3D" id="1.10.287.1080">
    <property type="entry name" value="MazG-like"/>
    <property type="match status" value="2"/>
</dbReference>
<dbReference type="PANTHER" id="PTHR30522:SF0">
    <property type="entry name" value="NUCLEOSIDE TRIPHOSPHATE PYROPHOSPHOHYDROLASE"/>
    <property type="match status" value="1"/>
</dbReference>
<dbReference type="GO" id="GO:0046081">
    <property type="term" value="P:dUTP catabolic process"/>
    <property type="evidence" value="ECO:0007669"/>
    <property type="project" value="TreeGrafter"/>
</dbReference>
<dbReference type="GO" id="GO:0047429">
    <property type="term" value="F:nucleoside triphosphate diphosphatase activity"/>
    <property type="evidence" value="ECO:0007669"/>
    <property type="project" value="UniProtKB-EC"/>
</dbReference>
<dbReference type="EC" id="3.6.1.9" evidence="2"/>
<evidence type="ECO:0000313" key="2">
    <source>
        <dbReference type="EMBL" id="NVN39713.1"/>
    </source>
</evidence>
<evidence type="ECO:0000259" key="1">
    <source>
        <dbReference type="Pfam" id="PF03819"/>
    </source>
</evidence>
<keyword evidence="3" id="KW-1185">Reference proteome</keyword>
<dbReference type="GO" id="GO:0006203">
    <property type="term" value="P:dGTP catabolic process"/>
    <property type="evidence" value="ECO:0007669"/>
    <property type="project" value="TreeGrafter"/>
</dbReference>
<reference evidence="2 3" key="1">
    <citation type="submission" date="2020-06" db="EMBL/GenBank/DDBJ databases">
        <title>Description of novel acetic acid bacteria.</title>
        <authorList>
            <person name="Sombolestani A."/>
        </authorList>
    </citation>
    <scope>NUCLEOTIDE SEQUENCE [LARGE SCALE GENOMIC DNA]</scope>
    <source>
        <strain evidence="2 3">LMG 27010</strain>
    </source>
</reference>
<dbReference type="GO" id="GO:0046076">
    <property type="term" value="P:dTTP catabolic process"/>
    <property type="evidence" value="ECO:0007669"/>
    <property type="project" value="TreeGrafter"/>
</dbReference>
<dbReference type="PANTHER" id="PTHR30522">
    <property type="entry name" value="NUCLEOSIDE TRIPHOSPHATE PYROPHOSPHOHYDROLASE"/>
    <property type="match status" value="1"/>
</dbReference>
<dbReference type="EMBL" id="JABXXR010000015">
    <property type="protein sequence ID" value="NVN39713.1"/>
    <property type="molecule type" value="Genomic_DNA"/>
</dbReference>
<dbReference type="InterPro" id="IPR011551">
    <property type="entry name" value="NTP_PyrPHydrolase_MazG"/>
</dbReference>
<proteinExistence type="predicted"/>
<dbReference type="NCBIfam" id="NF007113">
    <property type="entry name" value="PRK09562.1"/>
    <property type="match status" value="1"/>
</dbReference>
<dbReference type="CDD" id="cd11528">
    <property type="entry name" value="NTP-PPase_MazG_Nterm"/>
    <property type="match status" value="1"/>
</dbReference>
<dbReference type="GO" id="GO:0046047">
    <property type="term" value="P:TTP catabolic process"/>
    <property type="evidence" value="ECO:0007669"/>
    <property type="project" value="TreeGrafter"/>
</dbReference>
<feature type="domain" description="NTP pyrophosphohydrolase MazG-like" evidence="1">
    <location>
        <begin position="46"/>
        <end position="119"/>
    </location>
</feature>
<feature type="domain" description="NTP pyrophosphohydrolase MazG-like" evidence="1">
    <location>
        <begin position="178"/>
        <end position="238"/>
    </location>
</feature>
<dbReference type="NCBIfam" id="TIGR00444">
    <property type="entry name" value="mazG"/>
    <property type="match status" value="1"/>
</dbReference>
<comment type="caution">
    <text evidence="2">The sequence shown here is derived from an EMBL/GenBank/DDBJ whole genome shotgun (WGS) entry which is preliminary data.</text>
</comment>
<organism evidence="2 3">
    <name type="scientific">Ameyamaea chiangmaiensis</name>
    <dbReference type="NCBI Taxonomy" id="442969"/>
    <lineage>
        <taxon>Bacteria</taxon>
        <taxon>Pseudomonadati</taxon>
        <taxon>Pseudomonadota</taxon>
        <taxon>Alphaproteobacteria</taxon>
        <taxon>Acetobacterales</taxon>
        <taxon>Acetobacteraceae</taxon>
        <taxon>Ameyamaea</taxon>
    </lineage>
</organism>
<dbReference type="GO" id="GO:0006950">
    <property type="term" value="P:response to stress"/>
    <property type="evidence" value="ECO:0007669"/>
    <property type="project" value="UniProtKB-ARBA"/>
</dbReference>
<dbReference type="SUPFAM" id="SSF101386">
    <property type="entry name" value="all-alpha NTP pyrophosphatases"/>
    <property type="match status" value="2"/>
</dbReference>
<dbReference type="GO" id="GO:0046061">
    <property type="term" value="P:dATP catabolic process"/>
    <property type="evidence" value="ECO:0007669"/>
    <property type="project" value="TreeGrafter"/>
</dbReference>
<dbReference type="RefSeq" id="WP_176612696.1">
    <property type="nucleotide sequence ID" value="NZ_JABXXR010000015.1"/>
</dbReference>
<dbReference type="InterPro" id="IPR048011">
    <property type="entry name" value="NTP-PPase_MazG-like_C"/>
</dbReference>
<keyword evidence="2" id="KW-0378">Hydrolase</keyword>
<dbReference type="GO" id="GO:0046052">
    <property type="term" value="P:UTP catabolic process"/>
    <property type="evidence" value="ECO:0007669"/>
    <property type="project" value="TreeGrafter"/>
</dbReference>
<dbReference type="Proteomes" id="UP000585665">
    <property type="component" value="Unassembled WGS sequence"/>
</dbReference>
<name>A0A850P9S7_9PROT</name>
<gene>
    <name evidence="2" type="primary">mazG</name>
    <name evidence="2" type="ORF">HUK82_03910</name>
</gene>
<evidence type="ECO:0000313" key="3">
    <source>
        <dbReference type="Proteomes" id="UP000585665"/>
    </source>
</evidence>
<dbReference type="CDD" id="cd11529">
    <property type="entry name" value="NTP-PPase_MazG_Cterm"/>
    <property type="match status" value="1"/>
</dbReference>
<dbReference type="FunFam" id="1.10.287.1080:FF:000001">
    <property type="entry name" value="Nucleoside triphosphate pyrophosphohydrolase"/>
    <property type="match status" value="1"/>
</dbReference>
<dbReference type="InterPro" id="IPR004518">
    <property type="entry name" value="MazG-like_dom"/>
</dbReference>
<dbReference type="AlphaFoldDB" id="A0A850P9S7"/>
<sequence length="282" mass="31150">MNTHDTGASQPAAASPTDAPGEIARLLDIMVRLRDPKTGCPWDRVQDFDTIAPYAIEEAYEVADAIARRDWTALPDELGDLLLQIVYHARMAEEAGRFDFAAVARGIADKMVRRHPHVFGQATLTPDLWEAEKARERAARRESGTLAGIPVDLPALLRARKISARAARVGFDWPDATAVLAHLKAEIVELEAEFDGADPERLADELGDVLFCAASLARKLDLDPEACLRQGNAKFIRRFEAMERSFAQEGMALSTLPVDAMEDRWQAVKRSLRTPPPARDAD</sequence>